<organism evidence="2 3">
    <name type="scientific">Kribbella pittospori</name>
    <dbReference type="NCBI Taxonomy" id="722689"/>
    <lineage>
        <taxon>Bacteria</taxon>
        <taxon>Bacillati</taxon>
        <taxon>Actinomycetota</taxon>
        <taxon>Actinomycetes</taxon>
        <taxon>Propionibacteriales</taxon>
        <taxon>Kribbellaceae</taxon>
        <taxon>Kribbella</taxon>
    </lineage>
</organism>
<protein>
    <submittedName>
        <fullName evidence="2">Uncharacterized protein</fullName>
    </submittedName>
</protein>
<dbReference type="EMBL" id="SJKB01000012">
    <property type="protein sequence ID" value="TCC56421.1"/>
    <property type="molecule type" value="Genomic_DNA"/>
</dbReference>
<dbReference type="AlphaFoldDB" id="A0A4R0K8B3"/>
<evidence type="ECO:0000313" key="2">
    <source>
        <dbReference type="EMBL" id="TCC56421.1"/>
    </source>
</evidence>
<evidence type="ECO:0000256" key="1">
    <source>
        <dbReference type="SAM" id="SignalP"/>
    </source>
</evidence>
<comment type="caution">
    <text evidence="2">The sequence shown here is derived from an EMBL/GenBank/DDBJ whole genome shotgun (WGS) entry which is preliminary data.</text>
</comment>
<proteinExistence type="predicted"/>
<feature type="signal peptide" evidence="1">
    <location>
        <begin position="1"/>
        <end position="24"/>
    </location>
</feature>
<name>A0A4R0K8B3_9ACTN</name>
<accession>A0A4R0K8B3</accession>
<dbReference type="Proteomes" id="UP000291144">
    <property type="component" value="Unassembled WGS sequence"/>
</dbReference>
<dbReference type="RefSeq" id="WP_131362831.1">
    <property type="nucleotide sequence ID" value="NZ_SJKB01000012.1"/>
</dbReference>
<feature type="chain" id="PRO_5020818498" evidence="1">
    <location>
        <begin position="25"/>
        <end position="181"/>
    </location>
</feature>
<sequence length="181" mass="18966">MRRFTLVVGIVVAIALGGMPSAVAADPEVSRFSFTESFTDGDFCGTGEAVEVSVTVKGTEFLAPNQPVDYRNVTVVKVVYTNPQNGATVVRHAAGPLSQTIVSGDPAGVHTVELILGGLSGLLRTADGAVVLGAGYIVFRETFNGDEFISREILVNRGPHPNLESDLALFCEVTTEALGLA</sequence>
<evidence type="ECO:0000313" key="3">
    <source>
        <dbReference type="Proteomes" id="UP000291144"/>
    </source>
</evidence>
<reference evidence="2 3" key="1">
    <citation type="submission" date="2019-02" db="EMBL/GenBank/DDBJ databases">
        <title>Kribbella capetownensis sp. nov. and Kribbella speibonae sp. nov., isolated from soil.</title>
        <authorList>
            <person name="Curtis S.M."/>
            <person name="Norton I."/>
            <person name="Everest G.J."/>
            <person name="Meyers P.R."/>
        </authorList>
    </citation>
    <scope>NUCLEOTIDE SEQUENCE [LARGE SCALE GENOMIC DNA]</scope>
    <source>
        <strain evidence="2 3">NRRL B-24813</strain>
    </source>
</reference>
<dbReference type="OrthoDB" id="3826547at2"/>
<keyword evidence="3" id="KW-1185">Reference proteome</keyword>
<keyword evidence="1" id="KW-0732">Signal</keyword>
<gene>
    <name evidence="2" type="ORF">E0H73_32565</name>
</gene>